<dbReference type="Proteomes" id="UP000265520">
    <property type="component" value="Unassembled WGS sequence"/>
</dbReference>
<feature type="non-terminal residue" evidence="2">
    <location>
        <position position="1"/>
    </location>
</feature>
<name>A0A392PP30_9FABA</name>
<organism evidence="2 3">
    <name type="scientific">Trifolium medium</name>
    <dbReference type="NCBI Taxonomy" id="97028"/>
    <lineage>
        <taxon>Eukaryota</taxon>
        <taxon>Viridiplantae</taxon>
        <taxon>Streptophyta</taxon>
        <taxon>Embryophyta</taxon>
        <taxon>Tracheophyta</taxon>
        <taxon>Spermatophyta</taxon>
        <taxon>Magnoliopsida</taxon>
        <taxon>eudicotyledons</taxon>
        <taxon>Gunneridae</taxon>
        <taxon>Pentapetalae</taxon>
        <taxon>rosids</taxon>
        <taxon>fabids</taxon>
        <taxon>Fabales</taxon>
        <taxon>Fabaceae</taxon>
        <taxon>Papilionoideae</taxon>
        <taxon>50 kb inversion clade</taxon>
        <taxon>NPAAA clade</taxon>
        <taxon>Hologalegina</taxon>
        <taxon>IRL clade</taxon>
        <taxon>Trifolieae</taxon>
        <taxon>Trifolium</taxon>
    </lineage>
</organism>
<accession>A0A392PP30</accession>
<feature type="compositionally biased region" description="Basic and acidic residues" evidence="1">
    <location>
        <begin position="1"/>
        <end position="10"/>
    </location>
</feature>
<feature type="compositionally biased region" description="Polar residues" evidence="1">
    <location>
        <begin position="11"/>
        <end position="23"/>
    </location>
</feature>
<comment type="caution">
    <text evidence="2">The sequence shown here is derived from an EMBL/GenBank/DDBJ whole genome shotgun (WGS) entry which is preliminary data.</text>
</comment>
<proteinExistence type="predicted"/>
<reference evidence="2 3" key="1">
    <citation type="journal article" date="2018" name="Front. Plant Sci.">
        <title>Red Clover (Trifolium pratense) and Zigzag Clover (T. medium) - A Picture of Genomic Similarities and Differences.</title>
        <authorList>
            <person name="Dluhosova J."/>
            <person name="Istvanek J."/>
            <person name="Nedelnik J."/>
            <person name="Repkova J."/>
        </authorList>
    </citation>
    <scope>NUCLEOTIDE SEQUENCE [LARGE SCALE GENOMIC DNA]</scope>
    <source>
        <strain evidence="3">cv. 10/8</strain>
        <tissue evidence="2">Leaf</tissue>
    </source>
</reference>
<keyword evidence="3" id="KW-1185">Reference proteome</keyword>
<sequence>EPNLKPERNGTRQARSNLESHQNNLHRSRYGQGWCGSGPKPLLTPLADECQMVMRRVV</sequence>
<protein>
    <submittedName>
        <fullName evidence="2">Uncharacterized protein</fullName>
    </submittedName>
</protein>
<evidence type="ECO:0000313" key="2">
    <source>
        <dbReference type="EMBL" id="MCI13574.1"/>
    </source>
</evidence>
<dbReference type="EMBL" id="LXQA010088751">
    <property type="protein sequence ID" value="MCI13574.1"/>
    <property type="molecule type" value="Genomic_DNA"/>
</dbReference>
<evidence type="ECO:0000256" key="1">
    <source>
        <dbReference type="SAM" id="MobiDB-lite"/>
    </source>
</evidence>
<feature type="region of interest" description="Disordered" evidence="1">
    <location>
        <begin position="1"/>
        <end position="42"/>
    </location>
</feature>
<dbReference type="AlphaFoldDB" id="A0A392PP30"/>
<evidence type="ECO:0000313" key="3">
    <source>
        <dbReference type="Proteomes" id="UP000265520"/>
    </source>
</evidence>